<dbReference type="SUPFAM" id="SSF50630">
    <property type="entry name" value="Acid proteases"/>
    <property type="match status" value="1"/>
</dbReference>
<evidence type="ECO:0000259" key="2">
    <source>
        <dbReference type="PROSITE" id="PS50175"/>
    </source>
</evidence>
<evidence type="ECO:0000256" key="1">
    <source>
        <dbReference type="ARBA" id="ARBA00022801"/>
    </source>
</evidence>
<dbReference type="InterPro" id="IPR034122">
    <property type="entry name" value="Retropepsin-like_bacterial"/>
</dbReference>
<evidence type="ECO:0000313" key="3">
    <source>
        <dbReference type="EMBL" id="TFI56593.1"/>
    </source>
</evidence>
<comment type="caution">
    <text evidence="3">The sequence shown here is derived from an EMBL/GenBank/DDBJ whole genome shotgun (WGS) entry which is preliminary data.</text>
</comment>
<accession>A0A4Y8ZKQ9</accession>
<proteinExistence type="predicted"/>
<reference evidence="3 4" key="1">
    <citation type="submission" date="2019-03" db="EMBL/GenBank/DDBJ databases">
        <title>Genome sequence of Sphingomonas sp. 17J27-24.</title>
        <authorList>
            <person name="Kim M."/>
            <person name="Maeng S."/>
            <person name="Sathiyaraj S."/>
        </authorList>
    </citation>
    <scope>NUCLEOTIDE SEQUENCE [LARGE SCALE GENOMIC DNA]</scope>
    <source>
        <strain evidence="3 4">17J27-24</strain>
    </source>
</reference>
<dbReference type="AlphaFoldDB" id="A0A4Y8ZKQ9"/>
<dbReference type="EMBL" id="SPDV01000068">
    <property type="protein sequence ID" value="TFI56593.1"/>
    <property type="molecule type" value="Genomic_DNA"/>
</dbReference>
<organism evidence="3 4">
    <name type="scientific">Sphingomonas parva</name>
    <dbReference type="NCBI Taxonomy" id="2555898"/>
    <lineage>
        <taxon>Bacteria</taxon>
        <taxon>Pseudomonadati</taxon>
        <taxon>Pseudomonadota</taxon>
        <taxon>Alphaproteobacteria</taxon>
        <taxon>Sphingomonadales</taxon>
        <taxon>Sphingomonadaceae</taxon>
        <taxon>Sphingomonas</taxon>
    </lineage>
</organism>
<dbReference type="GO" id="GO:0006508">
    <property type="term" value="P:proteolysis"/>
    <property type="evidence" value="ECO:0007669"/>
    <property type="project" value="UniProtKB-KW"/>
</dbReference>
<dbReference type="GO" id="GO:0004190">
    <property type="term" value="F:aspartic-type endopeptidase activity"/>
    <property type="evidence" value="ECO:0007669"/>
    <property type="project" value="InterPro"/>
</dbReference>
<sequence length="168" mass="17719">MQKALFFMIVLGTGIGLAWPSGERPAPQREDRVLATPAPEAAAADGGRVLRETILERSEGGHFYANVEVNGQLVRFLVDTGATGVALTEADAKRIGIPFSPSDYTVVGEGAAGPVRGKRITLARVALDGKEAREVHGVILSGGGMSLLGQAYLGQFAVEMRGDTMRIQ</sequence>
<gene>
    <name evidence="3" type="ORF">E2493_19510</name>
</gene>
<dbReference type="Pfam" id="PF13975">
    <property type="entry name" value="gag-asp_proteas"/>
    <property type="match status" value="1"/>
</dbReference>
<dbReference type="InterPro" id="IPR001995">
    <property type="entry name" value="Peptidase_A2_cat"/>
</dbReference>
<evidence type="ECO:0000313" key="4">
    <source>
        <dbReference type="Proteomes" id="UP000298213"/>
    </source>
</evidence>
<dbReference type="CDD" id="cd05483">
    <property type="entry name" value="retropepsin_like_bacteria"/>
    <property type="match status" value="1"/>
</dbReference>
<dbReference type="RefSeq" id="WP_135090231.1">
    <property type="nucleotide sequence ID" value="NZ_SPDV01000068.1"/>
</dbReference>
<dbReference type="InterPro" id="IPR021109">
    <property type="entry name" value="Peptidase_aspartic_dom_sf"/>
</dbReference>
<dbReference type="PROSITE" id="PS50175">
    <property type="entry name" value="ASP_PROT_RETROV"/>
    <property type="match status" value="1"/>
</dbReference>
<name>A0A4Y8ZKQ9_9SPHN</name>
<protein>
    <submittedName>
        <fullName evidence="3">TIGR02281 family clan AA aspartic protease</fullName>
        <ecNumber evidence="3">3.4.23.-</ecNumber>
    </submittedName>
</protein>
<dbReference type="Gene3D" id="2.40.70.10">
    <property type="entry name" value="Acid Proteases"/>
    <property type="match status" value="1"/>
</dbReference>
<dbReference type="OrthoDB" id="7595324at2"/>
<dbReference type="InterPro" id="IPR011969">
    <property type="entry name" value="Clan_AA_Asp_peptidase_C"/>
</dbReference>
<dbReference type="Proteomes" id="UP000298213">
    <property type="component" value="Unassembled WGS sequence"/>
</dbReference>
<keyword evidence="4" id="KW-1185">Reference proteome</keyword>
<dbReference type="NCBIfam" id="TIGR02281">
    <property type="entry name" value="clan_AA_DTGA"/>
    <property type="match status" value="1"/>
</dbReference>
<feature type="domain" description="Peptidase A2" evidence="2">
    <location>
        <begin position="74"/>
        <end position="152"/>
    </location>
</feature>
<dbReference type="EC" id="3.4.23.-" evidence="3"/>
<keyword evidence="1 3" id="KW-0378">Hydrolase</keyword>
<keyword evidence="3" id="KW-0645">Protease</keyword>